<dbReference type="AlphaFoldDB" id="A0A9D1GIX6"/>
<comment type="caution">
    <text evidence="2">The sequence shown here is derived from an EMBL/GenBank/DDBJ whole genome shotgun (WGS) entry which is preliminary data.</text>
</comment>
<dbReference type="NCBIfam" id="NF002543">
    <property type="entry name" value="PRK02101.1-4"/>
    <property type="match status" value="1"/>
</dbReference>
<proteinExistence type="inferred from homology"/>
<dbReference type="PANTHER" id="PTHR30283:SF4">
    <property type="entry name" value="PEROXIDE STRESS RESISTANCE PROTEIN YAAA"/>
    <property type="match status" value="1"/>
</dbReference>
<dbReference type="PANTHER" id="PTHR30283">
    <property type="entry name" value="PEROXIDE STRESS RESPONSE PROTEIN YAAA"/>
    <property type="match status" value="1"/>
</dbReference>
<reference evidence="2" key="2">
    <citation type="journal article" date="2021" name="PeerJ">
        <title>Extensive microbial diversity within the chicken gut microbiome revealed by metagenomics and culture.</title>
        <authorList>
            <person name="Gilroy R."/>
            <person name="Ravi A."/>
            <person name="Getino M."/>
            <person name="Pursley I."/>
            <person name="Horton D.L."/>
            <person name="Alikhan N.F."/>
            <person name="Baker D."/>
            <person name="Gharbi K."/>
            <person name="Hall N."/>
            <person name="Watson M."/>
            <person name="Adriaenssens E.M."/>
            <person name="Foster-Nyarko E."/>
            <person name="Jarju S."/>
            <person name="Secka A."/>
            <person name="Antonio M."/>
            <person name="Oren A."/>
            <person name="Chaudhuri R.R."/>
            <person name="La Ragione R."/>
            <person name="Hildebrand F."/>
            <person name="Pallen M.J."/>
        </authorList>
    </citation>
    <scope>NUCLEOTIDE SEQUENCE</scope>
    <source>
        <strain evidence="2">CHK123-3438</strain>
    </source>
</reference>
<dbReference type="EMBL" id="DVKS01000101">
    <property type="protein sequence ID" value="HIT41648.1"/>
    <property type="molecule type" value="Genomic_DNA"/>
</dbReference>
<dbReference type="Pfam" id="PF03883">
    <property type="entry name" value="H2O2_YaaD"/>
    <property type="match status" value="1"/>
</dbReference>
<dbReference type="HAMAP" id="MF_00652">
    <property type="entry name" value="UPF0246"/>
    <property type="match status" value="1"/>
</dbReference>
<reference evidence="2" key="1">
    <citation type="submission" date="2020-10" db="EMBL/GenBank/DDBJ databases">
        <authorList>
            <person name="Gilroy R."/>
        </authorList>
    </citation>
    <scope>NUCLEOTIDE SEQUENCE</scope>
    <source>
        <strain evidence="2">CHK123-3438</strain>
    </source>
</reference>
<dbReference type="GO" id="GO:0005829">
    <property type="term" value="C:cytosol"/>
    <property type="evidence" value="ECO:0007669"/>
    <property type="project" value="TreeGrafter"/>
</dbReference>
<accession>A0A9D1GIX6</accession>
<gene>
    <name evidence="2" type="primary">yaaA</name>
    <name evidence="2" type="ORF">IAB60_06050</name>
</gene>
<sequence length="262" mass="30054">MKIIISPAKKMNVDTDSLAVTALPVFLEQTRILCRSVQEMTFEEAKDLWGCNEKLARLNYRRFQEMDLEGNLTPAVLSYEGLQYQHMAPGVFTWEALSYLDQHLRILSGFYGILRPFDGVTPYRLEMQAKLSPDAKETPAGAGGSSAENKKYLYGFWGRKLYEELMKENENRTILNLASREYSLAVEPYLTPDDRFVSCVFGELQGKKIRQKATLAKMARGEMVRFMAEGQITDLEKLRDFKGLGFCYAEEFSTERELVFLI</sequence>
<name>A0A9D1GIX6_9FIRM</name>
<protein>
    <recommendedName>
        <fullName evidence="1">UPF0246 protein IAB60_06050</fullName>
    </recommendedName>
</protein>
<dbReference type="InterPro" id="IPR005583">
    <property type="entry name" value="YaaA"/>
</dbReference>
<organism evidence="2 3">
    <name type="scientific">Candidatus Caccovicinus merdipullorum</name>
    <dbReference type="NCBI Taxonomy" id="2840724"/>
    <lineage>
        <taxon>Bacteria</taxon>
        <taxon>Bacillati</taxon>
        <taxon>Bacillota</taxon>
        <taxon>Clostridia</taxon>
        <taxon>Eubacteriales</taxon>
        <taxon>Candidatus Caccovicinus</taxon>
    </lineage>
</organism>
<dbReference type="GO" id="GO:0033194">
    <property type="term" value="P:response to hydroperoxide"/>
    <property type="evidence" value="ECO:0007669"/>
    <property type="project" value="TreeGrafter"/>
</dbReference>
<comment type="similarity">
    <text evidence="1">Belongs to the UPF0246 family.</text>
</comment>
<evidence type="ECO:0000313" key="3">
    <source>
        <dbReference type="Proteomes" id="UP000886860"/>
    </source>
</evidence>
<evidence type="ECO:0000256" key="1">
    <source>
        <dbReference type="HAMAP-Rule" id="MF_00652"/>
    </source>
</evidence>
<evidence type="ECO:0000313" key="2">
    <source>
        <dbReference type="EMBL" id="HIT41648.1"/>
    </source>
</evidence>
<dbReference type="Proteomes" id="UP000886860">
    <property type="component" value="Unassembled WGS sequence"/>
</dbReference>